<organism evidence="2 3">
    <name type="scientific">Caerostris extrusa</name>
    <name type="common">Bark spider</name>
    <name type="synonym">Caerostris bankana</name>
    <dbReference type="NCBI Taxonomy" id="172846"/>
    <lineage>
        <taxon>Eukaryota</taxon>
        <taxon>Metazoa</taxon>
        <taxon>Ecdysozoa</taxon>
        <taxon>Arthropoda</taxon>
        <taxon>Chelicerata</taxon>
        <taxon>Arachnida</taxon>
        <taxon>Araneae</taxon>
        <taxon>Araneomorphae</taxon>
        <taxon>Entelegynae</taxon>
        <taxon>Araneoidea</taxon>
        <taxon>Araneidae</taxon>
        <taxon>Caerostris</taxon>
    </lineage>
</organism>
<protein>
    <submittedName>
        <fullName evidence="2">Uncharacterized protein</fullName>
    </submittedName>
</protein>
<proteinExistence type="predicted"/>
<keyword evidence="1" id="KW-1133">Transmembrane helix</keyword>
<dbReference type="Proteomes" id="UP001054945">
    <property type="component" value="Unassembled WGS sequence"/>
</dbReference>
<comment type="caution">
    <text evidence="2">The sequence shown here is derived from an EMBL/GenBank/DDBJ whole genome shotgun (WGS) entry which is preliminary data.</text>
</comment>
<dbReference type="EMBL" id="BPLR01000935">
    <property type="protein sequence ID" value="GIY98553.1"/>
    <property type="molecule type" value="Genomic_DNA"/>
</dbReference>
<keyword evidence="1" id="KW-0472">Membrane</keyword>
<evidence type="ECO:0000313" key="2">
    <source>
        <dbReference type="EMBL" id="GIY98553.1"/>
    </source>
</evidence>
<gene>
    <name evidence="2" type="ORF">CEXT_146931</name>
</gene>
<keyword evidence="1" id="KW-0812">Transmembrane</keyword>
<feature type="transmembrane region" description="Helical" evidence="1">
    <location>
        <begin position="57"/>
        <end position="76"/>
    </location>
</feature>
<name>A0AAV4XXL6_CAEEX</name>
<evidence type="ECO:0000313" key="3">
    <source>
        <dbReference type="Proteomes" id="UP001054945"/>
    </source>
</evidence>
<evidence type="ECO:0000256" key="1">
    <source>
        <dbReference type="SAM" id="Phobius"/>
    </source>
</evidence>
<accession>A0AAV4XXL6</accession>
<reference evidence="2 3" key="1">
    <citation type="submission" date="2021-06" db="EMBL/GenBank/DDBJ databases">
        <title>Caerostris extrusa draft genome.</title>
        <authorList>
            <person name="Kono N."/>
            <person name="Arakawa K."/>
        </authorList>
    </citation>
    <scope>NUCLEOTIDE SEQUENCE [LARGE SCALE GENOMIC DNA]</scope>
</reference>
<dbReference type="AlphaFoldDB" id="A0AAV4XXL6"/>
<sequence length="118" mass="13646">MSRERTSLLMHCRPFFLSQTQNKRGRALKKGTAASKKELHKKIVTLTMKGTLTQLELLSYLAVTVILLGFGFCPNLRDMERDFTHKLMSMSPFGKEAKIEFVLRDISQKRLECQKCKH</sequence>
<keyword evidence="3" id="KW-1185">Reference proteome</keyword>